<sequence length="160" mass="17224">MAWEDFGEATANAPGRPDPGPPGGIIPASNSSYSQLATKSHHPHHHPYNLHQQHNYTLHRSSAAFDCTAAYGTAAGSSFSVVPSLRALCLGFLGRHVQMLAEQLGPHLGPLPPDVKACLLCVARRRHCLTNRVLLALADEGWPLLDLAGAVRLSERAIRQ</sequence>
<dbReference type="AlphaFoldDB" id="A0AAD3HNQ2"/>
<evidence type="ECO:0000256" key="1">
    <source>
        <dbReference type="SAM" id="MobiDB-lite"/>
    </source>
</evidence>
<protein>
    <submittedName>
        <fullName evidence="2">Uncharacterized protein</fullName>
    </submittedName>
</protein>
<proteinExistence type="predicted"/>
<reference evidence="2 3" key="1">
    <citation type="journal article" date="2021" name="Sci. Rep.">
        <title>Genome sequencing of the multicellular alga Astrephomene provides insights into convergent evolution of germ-soma differentiation.</title>
        <authorList>
            <person name="Yamashita S."/>
            <person name="Yamamoto K."/>
            <person name="Matsuzaki R."/>
            <person name="Suzuki S."/>
            <person name="Yamaguchi H."/>
            <person name="Hirooka S."/>
            <person name="Minakuchi Y."/>
            <person name="Miyagishima S."/>
            <person name="Kawachi M."/>
            <person name="Toyoda A."/>
            <person name="Nozaki H."/>
        </authorList>
    </citation>
    <scope>NUCLEOTIDE SEQUENCE [LARGE SCALE GENOMIC DNA]</scope>
    <source>
        <strain evidence="2 3">NIES-4017</strain>
    </source>
</reference>
<dbReference type="Proteomes" id="UP001054857">
    <property type="component" value="Unassembled WGS sequence"/>
</dbReference>
<dbReference type="EMBL" id="BMAR01000022">
    <property type="protein sequence ID" value="GFR48169.1"/>
    <property type="molecule type" value="Genomic_DNA"/>
</dbReference>
<evidence type="ECO:0000313" key="3">
    <source>
        <dbReference type="Proteomes" id="UP001054857"/>
    </source>
</evidence>
<comment type="caution">
    <text evidence="2">The sequence shown here is derived from an EMBL/GenBank/DDBJ whole genome shotgun (WGS) entry which is preliminary data.</text>
</comment>
<feature type="non-terminal residue" evidence="2">
    <location>
        <position position="160"/>
    </location>
</feature>
<feature type="compositionally biased region" description="Basic residues" evidence="1">
    <location>
        <begin position="39"/>
        <end position="48"/>
    </location>
</feature>
<feature type="region of interest" description="Disordered" evidence="1">
    <location>
        <begin position="1"/>
        <end position="49"/>
    </location>
</feature>
<evidence type="ECO:0000313" key="2">
    <source>
        <dbReference type="EMBL" id="GFR48169.1"/>
    </source>
</evidence>
<organism evidence="2 3">
    <name type="scientific">Astrephomene gubernaculifera</name>
    <dbReference type="NCBI Taxonomy" id="47775"/>
    <lineage>
        <taxon>Eukaryota</taxon>
        <taxon>Viridiplantae</taxon>
        <taxon>Chlorophyta</taxon>
        <taxon>core chlorophytes</taxon>
        <taxon>Chlorophyceae</taxon>
        <taxon>CS clade</taxon>
        <taxon>Chlamydomonadales</taxon>
        <taxon>Astrephomenaceae</taxon>
        <taxon>Astrephomene</taxon>
    </lineage>
</organism>
<name>A0AAD3HNQ2_9CHLO</name>
<accession>A0AAD3HNQ2</accession>
<feature type="compositionally biased region" description="Polar residues" evidence="1">
    <location>
        <begin position="28"/>
        <end position="38"/>
    </location>
</feature>
<keyword evidence="3" id="KW-1185">Reference proteome</keyword>
<gene>
    <name evidence="2" type="ORF">Agub_g10005</name>
</gene>